<sequence>MRKQKNKLHNARILIATFMLAAATGNVMEDADTAQQRPRLQNGQLVYATEIPQAEEIIARPRLALTGQTIGGVASLPEVATRELTHDVGIAALQAPGEPAAPQFGGFGGPVSVPAPLSN</sequence>
<keyword evidence="1" id="KW-0732">Signal</keyword>
<protein>
    <recommendedName>
        <fullName evidence="4">TonB-dependent receptor</fullName>
    </recommendedName>
</protein>
<name>A0ABS8YXR7_9RHOB</name>
<gene>
    <name evidence="2" type="ORF">LZA78_07100</name>
</gene>
<comment type="caution">
    <text evidence="2">The sequence shown here is derived from an EMBL/GenBank/DDBJ whole genome shotgun (WGS) entry which is preliminary data.</text>
</comment>
<evidence type="ECO:0008006" key="4">
    <source>
        <dbReference type="Google" id="ProtNLM"/>
    </source>
</evidence>
<evidence type="ECO:0000256" key="1">
    <source>
        <dbReference type="SAM" id="SignalP"/>
    </source>
</evidence>
<accession>A0ABS8YXR7</accession>
<feature type="signal peptide" evidence="1">
    <location>
        <begin position="1"/>
        <end position="21"/>
    </location>
</feature>
<dbReference type="EMBL" id="JAJUOS010000004">
    <property type="protein sequence ID" value="MCE5973241.1"/>
    <property type="molecule type" value="Genomic_DNA"/>
</dbReference>
<keyword evidence="3" id="KW-1185">Reference proteome</keyword>
<proteinExistence type="predicted"/>
<reference evidence="2 3" key="1">
    <citation type="submission" date="2021-12" db="EMBL/GenBank/DDBJ databases">
        <title>Sinirhodobacter sp. WL0062 is a bacterium isolated from seawater.</title>
        <authorList>
            <person name="Wang L."/>
            <person name="He W."/>
            <person name="Zhang D.-F."/>
        </authorList>
    </citation>
    <scope>NUCLEOTIDE SEQUENCE [LARGE SCALE GENOMIC DNA]</scope>
    <source>
        <strain evidence="2 3">WL0062</strain>
    </source>
</reference>
<evidence type="ECO:0000313" key="2">
    <source>
        <dbReference type="EMBL" id="MCE5973241.1"/>
    </source>
</evidence>
<feature type="chain" id="PRO_5047331640" description="TonB-dependent receptor" evidence="1">
    <location>
        <begin position="22"/>
        <end position="119"/>
    </location>
</feature>
<dbReference type="RefSeq" id="WP_233676245.1">
    <property type="nucleotide sequence ID" value="NZ_JAJUOS010000004.1"/>
</dbReference>
<dbReference type="Proteomes" id="UP001521181">
    <property type="component" value="Unassembled WGS sequence"/>
</dbReference>
<evidence type="ECO:0000313" key="3">
    <source>
        <dbReference type="Proteomes" id="UP001521181"/>
    </source>
</evidence>
<organism evidence="2 3">
    <name type="scientific">Rhodobacter flavimaris</name>
    <dbReference type="NCBI Taxonomy" id="2907145"/>
    <lineage>
        <taxon>Bacteria</taxon>
        <taxon>Pseudomonadati</taxon>
        <taxon>Pseudomonadota</taxon>
        <taxon>Alphaproteobacteria</taxon>
        <taxon>Rhodobacterales</taxon>
        <taxon>Rhodobacter group</taxon>
        <taxon>Rhodobacter</taxon>
    </lineage>
</organism>